<evidence type="ECO:0000313" key="2">
    <source>
        <dbReference type="Proteomes" id="UP000189670"/>
    </source>
</evidence>
<evidence type="ECO:0008006" key="3">
    <source>
        <dbReference type="Google" id="ProtNLM"/>
    </source>
</evidence>
<gene>
    <name evidence="1" type="ORF">OMM_15275</name>
</gene>
<proteinExistence type="predicted"/>
<sequence length="76" mass="8508">MIINALLYINVNANNLIISNESSSRGEIAEFNVSIVEAPNDVKSFGFDIEYPHNSLSFQPDDYDIGELFKNRVLAT</sequence>
<comment type="caution">
    <text evidence="1">The sequence shown here is derived from an EMBL/GenBank/DDBJ whole genome shotgun (WGS) entry which is preliminary data.</text>
</comment>
<protein>
    <recommendedName>
        <fullName evidence="3">Cohesin domain-containing protein</fullName>
    </recommendedName>
</protein>
<organism evidence="1 2">
    <name type="scientific">Candidatus Magnetoglobus multicellularis str. Araruama</name>
    <dbReference type="NCBI Taxonomy" id="890399"/>
    <lineage>
        <taxon>Bacteria</taxon>
        <taxon>Pseudomonadati</taxon>
        <taxon>Thermodesulfobacteriota</taxon>
        <taxon>Desulfobacteria</taxon>
        <taxon>Desulfobacterales</taxon>
        <taxon>Desulfobacteraceae</taxon>
        <taxon>Candidatus Magnetoglobus</taxon>
    </lineage>
</organism>
<accession>A0A1V1NQJ9</accession>
<dbReference type="AlphaFoldDB" id="A0A1V1NQJ9"/>
<dbReference type="EMBL" id="ATBP01003580">
    <property type="protein sequence ID" value="ETR64835.1"/>
    <property type="molecule type" value="Genomic_DNA"/>
</dbReference>
<name>A0A1V1NQJ9_9BACT</name>
<evidence type="ECO:0000313" key="1">
    <source>
        <dbReference type="EMBL" id="ETR64835.1"/>
    </source>
</evidence>
<reference evidence="2" key="1">
    <citation type="submission" date="2012-11" db="EMBL/GenBank/DDBJ databases">
        <authorList>
            <person name="Lucero-Rivera Y.E."/>
            <person name="Tovar-Ramirez D."/>
        </authorList>
    </citation>
    <scope>NUCLEOTIDE SEQUENCE [LARGE SCALE GENOMIC DNA]</scope>
    <source>
        <strain evidence="2">Araruama</strain>
    </source>
</reference>
<dbReference type="Proteomes" id="UP000189670">
    <property type="component" value="Unassembled WGS sequence"/>
</dbReference>